<dbReference type="Pfam" id="PF02696">
    <property type="entry name" value="SelO"/>
    <property type="match status" value="2"/>
</dbReference>
<evidence type="ECO:0000256" key="9">
    <source>
        <dbReference type="ARBA" id="ARBA00031547"/>
    </source>
</evidence>
<evidence type="ECO:0000256" key="4">
    <source>
        <dbReference type="ARBA" id="ARBA00022695"/>
    </source>
</evidence>
<keyword evidence="4" id="KW-0548">Nucleotidyltransferase</keyword>
<evidence type="ECO:0000256" key="1">
    <source>
        <dbReference type="ARBA" id="ARBA00001946"/>
    </source>
</evidence>
<accession>A0AAV8QGK5</accession>
<feature type="chain" id="PRO_5043507789" description="Selenoprotein O" evidence="10">
    <location>
        <begin position="24"/>
        <end position="550"/>
    </location>
</feature>
<evidence type="ECO:0000256" key="6">
    <source>
        <dbReference type="ARBA" id="ARBA00022741"/>
    </source>
</evidence>
<proteinExistence type="inferred from homology"/>
<comment type="caution">
    <text evidence="11">The sequence shown here is derived from an EMBL/GenBank/DDBJ whole genome shotgun (WGS) entry which is preliminary data.</text>
</comment>
<evidence type="ECO:0000256" key="10">
    <source>
        <dbReference type="SAM" id="SignalP"/>
    </source>
</evidence>
<comment type="cofactor">
    <cofactor evidence="1">
        <name>Mg(2+)</name>
        <dbReference type="ChEBI" id="CHEBI:18420"/>
    </cofactor>
</comment>
<gene>
    <name evidence="11" type="ORF">OPV22_025048</name>
</gene>
<evidence type="ECO:0000256" key="8">
    <source>
        <dbReference type="ARBA" id="ARBA00022842"/>
    </source>
</evidence>
<organism evidence="11 12">
    <name type="scientific">Ensete ventricosum</name>
    <name type="common">Abyssinian banana</name>
    <name type="synonym">Musa ensete</name>
    <dbReference type="NCBI Taxonomy" id="4639"/>
    <lineage>
        <taxon>Eukaryota</taxon>
        <taxon>Viridiplantae</taxon>
        <taxon>Streptophyta</taxon>
        <taxon>Embryophyta</taxon>
        <taxon>Tracheophyta</taxon>
        <taxon>Spermatophyta</taxon>
        <taxon>Magnoliopsida</taxon>
        <taxon>Liliopsida</taxon>
        <taxon>Zingiberales</taxon>
        <taxon>Musaceae</taxon>
        <taxon>Ensete</taxon>
    </lineage>
</organism>
<name>A0AAV8QGK5_ENSVE</name>
<dbReference type="PANTHER" id="PTHR32057:SF14">
    <property type="entry name" value="PROTEIN ADENYLYLTRANSFERASE SELO, MITOCHONDRIAL"/>
    <property type="match status" value="1"/>
</dbReference>
<dbReference type="GO" id="GO:0005524">
    <property type="term" value="F:ATP binding"/>
    <property type="evidence" value="ECO:0007669"/>
    <property type="project" value="UniProtKB-KW"/>
</dbReference>
<evidence type="ECO:0000313" key="11">
    <source>
        <dbReference type="EMBL" id="KAJ8470705.1"/>
    </source>
</evidence>
<evidence type="ECO:0000256" key="3">
    <source>
        <dbReference type="ARBA" id="ARBA00022679"/>
    </source>
</evidence>
<keyword evidence="3" id="KW-0808">Transferase</keyword>
<dbReference type="Proteomes" id="UP001222027">
    <property type="component" value="Unassembled WGS sequence"/>
</dbReference>
<evidence type="ECO:0000256" key="5">
    <source>
        <dbReference type="ARBA" id="ARBA00022723"/>
    </source>
</evidence>
<keyword evidence="6" id="KW-0547">Nucleotide-binding</keyword>
<protein>
    <recommendedName>
        <fullName evidence="9">Selenoprotein O</fullName>
    </recommendedName>
</protein>
<dbReference type="GO" id="GO:0046872">
    <property type="term" value="F:metal ion binding"/>
    <property type="evidence" value="ECO:0007669"/>
    <property type="project" value="UniProtKB-KW"/>
</dbReference>
<dbReference type="InterPro" id="IPR003846">
    <property type="entry name" value="SelO"/>
</dbReference>
<evidence type="ECO:0000256" key="2">
    <source>
        <dbReference type="ARBA" id="ARBA00009747"/>
    </source>
</evidence>
<reference evidence="11 12" key="1">
    <citation type="submission" date="2022-12" db="EMBL/GenBank/DDBJ databases">
        <title>Chromosome-scale assembly of the Ensete ventricosum genome.</title>
        <authorList>
            <person name="Dussert Y."/>
            <person name="Stocks J."/>
            <person name="Wendawek A."/>
            <person name="Woldeyes F."/>
            <person name="Nichols R.A."/>
            <person name="Borrell J.S."/>
        </authorList>
    </citation>
    <scope>NUCLEOTIDE SEQUENCE [LARGE SCALE GENOMIC DNA]</scope>
    <source>
        <strain evidence="12">cv. Maze</strain>
        <tissue evidence="11">Seeds</tissue>
    </source>
</reference>
<dbReference type="GO" id="GO:0070733">
    <property type="term" value="F:AMPylase activity"/>
    <property type="evidence" value="ECO:0007669"/>
    <property type="project" value="TreeGrafter"/>
</dbReference>
<evidence type="ECO:0000256" key="7">
    <source>
        <dbReference type="ARBA" id="ARBA00022840"/>
    </source>
</evidence>
<comment type="similarity">
    <text evidence="2">Belongs to the SELO family.</text>
</comment>
<keyword evidence="5" id="KW-0479">Metal-binding</keyword>
<keyword evidence="10" id="KW-0732">Signal</keyword>
<keyword evidence="7" id="KW-0067">ATP-binding</keyword>
<keyword evidence="8" id="KW-0460">Magnesium</keyword>
<sequence>MPPEDSLALLLVLLLFLFNFLCPLRLDLSVHSPLVASESVIGCTEMRSPASGETPSPDWRWGRWAKQEGAAEARGAKLGSLLRAELPGDPRTDTIPRQVLHACYSRVSPSAKVENPELVAWSESVAELLDLDPKEFMRPDFPRIFAGALPLKEGAMVVTSLDSGLLLKGAGKTPYSRFADGLAVLCSSIREFLCSEAMNGLGIPTTRALCLVATSKFVTRDMFYEGKEDLDIVRILADYTIRHHFPQIEKMTKSDKLSLEVGVEGSSVVDLTSNKYAAWSVEVAEHTASLIASWQGVGFTHGVLNTDNMSVLGLSIDYGPFGFLDAFDPRYTPNTTDLPWRRYCFANQPDIGLWNIGQFTATLSAAQLINNDEANYAMERYANKFMDEYQSIMTRKLGLSKYNQQLISDLLNNMATDKVDYTNFFRLLSSIKADTSIPNNELLVPLKAVLPDISQERKEAWTSWVKTYLEEVCWFLMASRTKGRKAAMDSVNPKYVLRNHLCQRAIDAAEQGDYSEVRRLLELVEKPYDEQPRMEKYAELPPEVVFQARF</sequence>
<keyword evidence="12" id="KW-1185">Reference proteome</keyword>
<dbReference type="PANTHER" id="PTHR32057">
    <property type="entry name" value="PROTEIN ADENYLYLTRANSFERASE SELO, MITOCHONDRIAL"/>
    <property type="match status" value="1"/>
</dbReference>
<dbReference type="EMBL" id="JAQQAF010000007">
    <property type="protein sequence ID" value="KAJ8470705.1"/>
    <property type="molecule type" value="Genomic_DNA"/>
</dbReference>
<feature type="signal peptide" evidence="10">
    <location>
        <begin position="1"/>
        <end position="23"/>
    </location>
</feature>
<dbReference type="AlphaFoldDB" id="A0AAV8QGK5"/>
<evidence type="ECO:0000313" key="12">
    <source>
        <dbReference type="Proteomes" id="UP001222027"/>
    </source>
</evidence>
<dbReference type="GO" id="GO:0009534">
    <property type="term" value="C:chloroplast thylakoid"/>
    <property type="evidence" value="ECO:0007669"/>
    <property type="project" value="TreeGrafter"/>
</dbReference>